<dbReference type="Proteomes" id="UP000309992">
    <property type="component" value="Unassembled WGS sequence"/>
</dbReference>
<dbReference type="RefSeq" id="WP_137095420.1">
    <property type="nucleotide sequence ID" value="NZ_SWMS01000007.1"/>
</dbReference>
<evidence type="ECO:0000313" key="3">
    <source>
        <dbReference type="EMBL" id="TKG70886.1"/>
    </source>
</evidence>
<keyword evidence="4" id="KW-1185">Reference proteome</keyword>
<organism evidence="3 4">
    <name type="scientific">Prauserella endophytica</name>
    <dbReference type="NCBI Taxonomy" id="1592324"/>
    <lineage>
        <taxon>Bacteria</taxon>
        <taxon>Bacillati</taxon>
        <taxon>Actinomycetota</taxon>
        <taxon>Actinomycetes</taxon>
        <taxon>Pseudonocardiales</taxon>
        <taxon>Pseudonocardiaceae</taxon>
        <taxon>Prauserella</taxon>
        <taxon>Prauserella coralliicola group</taxon>
    </lineage>
</organism>
<accession>A0ABY2S665</accession>
<reference evidence="3 4" key="1">
    <citation type="journal article" date="2015" name="Antonie Van Leeuwenhoek">
        <title>Prauserella endophytica sp. nov., an endophytic actinobacterium isolated from Tamarix taklamakanensis.</title>
        <authorList>
            <person name="Liu J.M."/>
            <person name="Habden X."/>
            <person name="Guo L."/>
            <person name="Tuo L."/>
            <person name="Jiang Z.K."/>
            <person name="Liu S.W."/>
            <person name="Liu X.F."/>
            <person name="Chen L."/>
            <person name="Li R.F."/>
            <person name="Zhang Y.Q."/>
            <person name="Sun C.H."/>
        </authorList>
    </citation>
    <scope>NUCLEOTIDE SEQUENCE [LARGE SCALE GENOMIC DNA]</scope>
    <source>
        <strain evidence="3 4">CGMCC 4.7182</strain>
    </source>
</reference>
<dbReference type="SUPFAM" id="SSF56801">
    <property type="entry name" value="Acetyl-CoA synthetase-like"/>
    <property type="match status" value="1"/>
</dbReference>
<sequence length="469" mass="50194">MVENEPVALVFEDQAYTRAELDALSAGLAATLSARGVRAGDRVALMSSNRPEFVVAVRAIWRLGAAVVLISPAWKRAEVRHALEVTDAAHAVGDHPVLAGLRPMLSLEEPIAPGDPGSEARDPDSDAVLVFSSGTTGMPKAVRHTHRSFAAAVRHWHDALELGPADRIQIVTPPSHILGLLNIVTALESGTWVRLHRRFDLDRLLHHIQSDRITVEMAVAPIALAIASHPELESYDLSSLRYIMWGATPVTPSVAETVTRRTGVGWVPAYGASELPVIACNPLKGARLDSAGRAVPGVTLRVVSLETGEPVAPGETGEIQAKAESLMAGYLPAEATQEAFHDGWYRTGDVGHLDADGWLHLTDRSKEMIKVKGFQVAPAEVEAVLHGHPAVADCAVFGVPDPSDGEAVIAAVTTAEPVEAEKLIALVGESLASYKRPREVVFVPEIPRLPSGKVLRRVLKESHGRPADQ</sequence>
<dbReference type="Pfam" id="PF00501">
    <property type="entry name" value="AMP-binding"/>
    <property type="match status" value="1"/>
</dbReference>
<comment type="caution">
    <text evidence="3">The sequence shown here is derived from an EMBL/GenBank/DDBJ whole genome shotgun (WGS) entry which is preliminary data.</text>
</comment>
<keyword evidence="3" id="KW-0436">Ligase</keyword>
<dbReference type="InterPro" id="IPR025110">
    <property type="entry name" value="AMP-bd_C"/>
</dbReference>
<name>A0ABY2S665_9PSEU</name>
<evidence type="ECO:0000313" key="4">
    <source>
        <dbReference type="Proteomes" id="UP000309992"/>
    </source>
</evidence>
<dbReference type="InterPro" id="IPR000873">
    <property type="entry name" value="AMP-dep_synth/lig_dom"/>
</dbReference>
<dbReference type="PANTHER" id="PTHR24096">
    <property type="entry name" value="LONG-CHAIN-FATTY-ACID--COA LIGASE"/>
    <property type="match status" value="1"/>
</dbReference>
<dbReference type="EMBL" id="SWMS01000007">
    <property type="protein sequence ID" value="TKG70886.1"/>
    <property type="molecule type" value="Genomic_DNA"/>
</dbReference>
<evidence type="ECO:0000259" key="1">
    <source>
        <dbReference type="Pfam" id="PF00501"/>
    </source>
</evidence>
<gene>
    <name evidence="3" type="ORF">FCN18_15315</name>
</gene>
<dbReference type="Gene3D" id="3.40.50.12780">
    <property type="entry name" value="N-terminal domain of ligase-like"/>
    <property type="match status" value="1"/>
</dbReference>
<proteinExistence type="predicted"/>
<protein>
    <submittedName>
        <fullName evidence="3">Long-chain fatty acid--CoA ligase</fullName>
    </submittedName>
</protein>
<feature type="domain" description="AMP-dependent synthetase/ligase" evidence="1">
    <location>
        <begin position="7"/>
        <end position="331"/>
    </location>
</feature>
<dbReference type="PROSITE" id="PS00455">
    <property type="entry name" value="AMP_BINDING"/>
    <property type="match status" value="1"/>
</dbReference>
<dbReference type="InterPro" id="IPR042099">
    <property type="entry name" value="ANL_N_sf"/>
</dbReference>
<dbReference type="InterPro" id="IPR020845">
    <property type="entry name" value="AMP-binding_CS"/>
</dbReference>
<dbReference type="InterPro" id="IPR045851">
    <property type="entry name" value="AMP-bd_C_sf"/>
</dbReference>
<dbReference type="Gene3D" id="3.30.300.30">
    <property type="match status" value="1"/>
</dbReference>
<evidence type="ECO:0000259" key="2">
    <source>
        <dbReference type="Pfam" id="PF13193"/>
    </source>
</evidence>
<feature type="domain" description="AMP-binding enzyme C-terminal" evidence="2">
    <location>
        <begin position="380"/>
        <end position="453"/>
    </location>
</feature>
<dbReference type="GO" id="GO:0016874">
    <property type="term" value="F:ligase activity"/>
    <property type="evidence" value="ECO:0007669"/>
    <property type="project" value="UniProtKB-KW"/>
</dbReference>
<dbReference type="Pfam" id="PF13193">
    <property type="entry name" value="AMP-binding_C"/>
    <property type="match status" value="1"/>
</dbReference>